<comment type="caution">
    <text evidence="2">The sequence shown here is derived from an EMBL/GenBank/DDBJ whole genome shotgun (WGS) entry which is preliminary data.</text>
</comment>
<evidence type="ECO:0000313" key="2">
    <source>
        <dbReference type="EMBL" id="KAK8863576.1"/>
    </source>
</evidence>
<keyword evidence="3" id="KW-1185">Reference proteome</keyword>
<protein>
    <submittedName>
        <fullName evidence="2">Uncharacterized protein</fullName>
    </submittedName>
</protein>
<evidence type="ECO:0000313" key="3">
    <source>
        <dbReference type="Proteomes" id="UP001470230"/>
    </source>
</evidence>
<sequence length="1042" mass="120962">MDNSSEDKNIKQMYKDAVQSLAHLQTDYNTLKAQYEQAMVYVQQVEDLHHANNDLTKENLQLKKSIDELNSRLEISIQNNRELKSKINASKQVSSMDSIYKSIEKEKSALVDQIEKINITLKESKKIIKEKSKENELLTKSINNLLETAKNKYHLQFESLSDFDSYLNSQSPENFRENVNEPIESVENSVYSRNDSRLDELQSLNFAKDERIRALKIKVKKLKQKLQQVASSGSKYQKKCAEFETVIKRFENSESSTNSIRMKYEKQIDQITQLFEGQLKSKNDQISSLQQQVKESKVIVMQQPQTNQFSPSQNSQSVEKINSLTDELCETKARLQSQIHKNKELVININTFRKSNQLLSANISRLESVNDGLKKRLEKSEFHEKELEKDLDDRREEVQNLRIEVEELKTQIHFNESQAKAEKANSTKKSSTIEEMTLAISNYKIELNSLQSLLSKQKKEISGLYTERKNLVILLQRQLQLLKLFETQLIAADSQNKILSKQFNESEKTKSKLIQQQQQQQQQFQAQIQQQQQLMKTESIIPLNFWTSSGFPHDLTKMIIEEVKIDGIPVSNKIQGVLNIILKYYTELVESIIIKTKEEKSKNKTEKEVFKNFFKEVLQVLEIDNAEMNDDLPNEVCQNIIHMKQAMNALKEENEHLTSIINSFTEKTNSTNFSEADQKIEKLYKQLHKTKENLKNCTAKNKKMRKIIDEMSSESEKNSKEFNESIQNFQSENDRLKFELNSNQNRLKIVNIENEKLKNDLQTEKDNHEKEICSTTTLHTQQINDISGKCQKERQELLLQVEKLQNKVNFLTEKLNSMSRENEQLKKSNLLQKNIRESLNRQISELKNGFLLNNQEMTSKFKEEKEAVHSNYASIISQLKNKNETLRKLLDKVTESLSECETKNRELVAENSRITAEKREASVALESNLSAMKREKQLMDTKVRALQLQNEVKCQNIDDQIDQKVARAKQQIYATVAKAFSKFFDASSLLDDDQFDGIVEAAAEEVKRLEKQEEALRQLLALPMGRSIEDAVAKLLVSTYHQ</sequence>
<gene>
    <name evidence="2" type="ORF">M9Y10_011262</name>
</gene>
<feature type="coiled-coil region" evidence="1">
    <location>
        <begin position="52"/>
        <end position="148"/>
    </location>
</feature>
<evidence type="ECO:0000256" key="1">
    <source>
        <dbReference type="SAM" id="Coils"/>
    </source>
</evidence>
<accession>A0ABR2IIZ0</accession>
<dbReference type="EMBL" id="JAPFFF010000017">
    <property type="protein sequence ID" value="KAK8863576.1"/>
    <property type="molecule type" value="Genomic_DNA"/>
</dbReference>
<name>A0ABR2IIZ0_9EUKA</name>
<proteinExistence type="predicted"/>
<dbReference type="Proteomes" id="UP001470230">
    <property type="component" value="Unassembled WGS sequence"/>
</dbReference>
<feature type="coiled-coil region" evidence="1">
    <location>
        <begin position="876"/>
        <end position="917"/>
    </location>
</feature>
<keyword evidence="1" id="KW-0175">Coiled coil</keyword>
<organism evidence="2 3">
    <name type="scientific">Tritrichomonas musculus</name>
    <dbReference type="NCBI Taxonomy" id="1915356"/>
    <lineage>
        <taxon>Eukaryota</taxon>
        <taxon>Metamonada</taxon>
        <taxon>Parabasalia</taxon>
        <taxon>Tritrichomonadida</taxon>
        <taxon>Tritrichomonadidae</taxon>
        <taxon>Tritrichomonas</taxon>
    </lineage>
</organism>
<feature type="coiled-coil region" evidence="1">
    <location>
        <begin position="356"/>
        <end position="460"/>
    </location>
</feature>
<reference evidence="2 3" key="1">
    <citation type="submission" date="2024-04" db="EMBL/GenBank/DDBJ databases">
        <title>Tritrichomonas musculus Genome.</title>
        <authorList>
            <person name="Alves-Ferreira E."/>
            <person name="Grigg M."/>
            <person name="Lorenzi H."/>
            <person name="Galac M."/>
        </authorList>
    </citation>
    <scope>NUCLEOTIDE SEQUENCE [LARGE SCALE GENOMIC DNA]</scope>
    <source>
        <strain evidence="2 3">EAF2021</strain>
    </source>
</reference>
<feature type="coiled-coil region" evidence="1">
    <location>
        <begin position="647"/>
        <end position="828"/>
    </location>
</feature>